<reference evidence="2 3" key="1">
    <citation type="submission" date="2021-02" db="EMBL/GenBank/DDBJ databases">
        <title>Safari Cat Assemblies.</title>
        <authorList>
            <person name="Bredemeyer K.R."/>
            <person name="Murphy W.J."/>
        </authorList>
    </citation>
    <scope>NUCLEOTIDE SEQUENCE [LARGE SCALE GENOMIC DNA]</scope>
</reference>
<feature type="region of interest" description="Disordered" evidence="1">
    <location>
        <begin position="110"/>
        <end position="147"/>
    </location>
</feature>
<dbReference type="GeneTree" id="ENSGT00940000161478"/>
<evidence type="ECO:0000256" key="1">
    <source>
        <dbReference type="SAM" id="MobiDB-lite"/>
    </source>
</evidence>
<sequence>LGCFLTELCARECPAQERAGHWQLAQLGGVVVLAGGGGGGPHFGAAWGEAGEGAGVSDKPPSRAPTPDFCRSYFDVMGQWDQPFTRETSSSAAGLVTSCSAACLRSGTEAEHLHQAGHSAVARHPQAPPPPRARTTPCTTPRRTRPP</sequence>
<dbReference type="Proteomes" id="UP000823872">
    <property type="component" value="Chromosome D1"/>
</dbReference>
<proteinExistence type="predicted"/>
<reference evidence="2" key="2">
    <citation type="submission" date="2025-08" db="UniProtKB">
        <authorList>
            <consortium name="Ensembl"/>
        </authorList>
    </citation>
    <scope>IDENTIFICATION</scope>
    <source>
        <strain evidence="2">breed Abyssinian</strain>
    </source>
</reference>
<organism evidence="2 3">
    <name type="scientific">Felis catus</name>
    <name type="common">Cat</name>
    <name type="synonym">Felis silvestris catus</name>
    <dbReference type="NCBI Taxonomy" id="9685"/>
    <lineage>
        <taxon>Eukaryota</taxon>
        <taxon>Metazoa</taxon>
        <taxon>Chordata</taxon>
        <taxon>Craniata</taxon>
        <taxon>Vertebrata</taxon>
        <taxon>Euteleostomi</taxon>
        <taxon>Mammalia</taxon>
        <taxon>Eutheria</taxon>
        <taxon>Laurasiatheria</taxon>
        <taxon>Carnivora</taxon>
        <taxon>Feliformia</taxon>
        <taxon>Felidae</taxon>
        <taxon>Felinae</taxon>
        <taxon>Felis</taxon>
    </lineage>
</organism>
<keyword evidence="3" id="KW-1185">Reference proteome</keyword>
<dbReference type="Ensembl" id="ENSFCTT00005036759.1">
    <property type="protein sequence ID" value="ENSFCTP00005025499.1"/>
    <property type="gene ID" value="ENSFCTG00005012960.1"/>
</dbReference>
<reference evidence="2" key="3">
    <citation type="submission" date="2025-09" db="UniProtKB">
        <authorList>
            <consortium name="Ensembl"/>
        </authorList>
    </citation>
    <scope>IDENTIFICATION</scope>
    <source>
        <strain evidence="2">breed Abyssinian</strain>
    </source>
</reference>
<name>A0ABI7XST8_FELCA</name>
<evidence type="ECO:0000313" key="3">
    <source>
        <dbReference type="Proteomes" id="UP000823872"/>
    </source>
</evidence>
<evidence type="ECO:0000313" key="2">
    <source>
        <dbReference type="Ensembl" id="ENSFCTP00005025499.1"/>
    </source>
</evidence>
<protein>
    <submittedName>
        <fullName evidence="2">Uncharacterized protein</fullName>
    </submittedName>
</protein>
<gene>
    <name evidence="2" type="primary">HSPB7</name>
</gene>
<accession>A0ABI7XST8</accession>